<comment type="caution">
    <text evidence="2">The sequence shown here is derived from an EMBL/GenBank/DDBJ whole genome shotgun (WGS) entry which is preliminary data.</text>
</comment>
<keyword evidence="2" id="KW-0012">Acyltransferase</keyword>
<organism evidence="2 3">
    <name type="scientific">Vitis vinifera</name>
    <name type="common">Grape</name>
    <dbReference type="NCBI Taxonomy" id="29760"/>
    <lineage>
        <taxon>Eukaryota</taxon>
        <taxon>Viridiplantae</taxon>
        <taxon>Streptophyta</taxon>
        <taxon>Embryophyta</taxon>
        <taxon>Tracheophyta</taxon>
        <taxon>Spermatophyta</taxon>
        <taxon>Magnoliopsida</taxon>
        <taxon>eudicotyledons</taxon>
        <taxon>Gunneridae</taxon>
        <taxon>Pentapetalae</taxon>
        <taxon>rosids</taxon>
        <taxon>Vitales</taxon>
        <taxon>Vitaceae</taxon>
        <taxon>Viteae</taxon>
        <taxon>Vitis</taxon>
    </lineage>
</organism>
<reference evidence="2 3" key="1">
    <citation type="journal article" date="2018" name="PLoS Genet.">
        <title>Population sequencing reveals clonal diversity and ancestral inbreeding in the grapevine cultivar Chardonnay.</title>
        <authorList>
            <person name="Roach M.J."/>
            <person name="Johnson D.L."/>
            <person name="Bohlmann J."/>
            <person name="van Vuuren H.J."/>
            <person name="Jones S.J."/>
            <person name="Pretorius I.S."/>
            <person name="Schmidt S.A."/>
            <person name="Borneman A.R."/>
        </authorList>
    </citation>
    <scope>NUCLEOTIDE SEQUENCE [LARGE SCALE GENOMIC DNA]</scope>
    <source>
        <strain evidence="3">cv. Chardonnay</strain>
        <tissue evidence="2">Leaf</tissue>
    </source>
</reference>
<dbReference type="InterPro" id="IPR002123">
    <property type="entry name" value="Plipid/glycerol_acylTrfase"/>
</dbReference>
<proteinExistence type="predicted"/>
<dbReference type="GO" id="GO:0004366">
    <property type="term" value="F:glycerol-3-phosphate O-acyltransferase activity"/>
    <property type="evidence" value="ECO:0007669"/>
    <property type="project" value="InterPro"/>
</dbReference>
<dbReference type="Pfam" id="PF01553">
    <property type="entry name" value="Acyltransferase"/>
    <property type="match status" value="1"/>
</dbReference>
<keyword evidence="2" id="KW-0808">Transferase</keyword>
<dbReference type="GO" id="GO:0006650">
    <property type="term" value="P:glycerophospholipid metabolic process"/>
    <property type="evidence" value="ECO:0007669"/>
    <property type="project" value="InterPro"/>
</dbReference>
<feature type="domain" description="Phospholipid/glycerol acyltransferase" evidence="1">
    <location>
        <begin position="11"/>
        <end position="97"/>
    </location>
</feature>
<dbReference type="Proteomes" id="UP000288805">
    <property type="component" value="Unassembled WGS sequence"/>
</dbReference>
<gene>
    <name evidence="2" type="primary">PLSB_0</name>
    <name evidence="2" type="ORF">CK203_061852</name>
</gene>
<dbReference type="PANTHER" id="PTHR35695">
    <property type="entry name" value="GLYCEROL-3-PHOSPHATE ACYLTRANSFERASE, CHLOROPLASTIC"/>
    <property type="match status" value="1"/>
</dbReference>
<dbReference type="SUPFAM" id="SSF69593">
    <property type="entry name" value="Glycerol-3-phosphate (1)-acyltransferase"/>
    <property type="match status" value="1"/>
</dbReference>
<sequence>MLATSPFLDMEEKLQQGHNIVLISNHQTEADPAVIALLLESTNPLIAENMIYVAGDRVVTDPLCKPFSMGRNLLCVYSKKHMNDVPELAEMKRRANTRSLKEMALLLREAEVSPLGLDSEASLRCLLEGVEACCREVDNQRWVFDWMEGNRKHRMERPLNKAGSGWNSLAERLRGLGVAPSGSFKVTSGPEILLKLKGGSKVLWREKGVEVKSFADAVKSTREGVVVSGKGLLLFDFELPFKAERVLTRGKRSIKENFIILDRWNPEVGCLCKNSNADEAWVRVVGLPLHLWSLEVFKRIGDGCGVVVGISTLVHAGGAGGKFLRGGSPRVGEEISGTSCTACYGSQREKVEQLRESSFNRLDVFGLGSKGLYCGPIGLDLGEAQGPFNEIQVDLGRVSKPNDLNGFKRYNKGMMDVGCGPVEADAKGEGAFFGGRGSISLSRAQSEPSITKKEAQVETTTLLSGCR</sequence>
<name>A0A438GC51_VITVI</name>
<dbReference type="InterPro" id="IPR016222">
    <property type="entry name" value="G3P_O-acylTrfase_chlp"/>
</dbReference>
<dbReference type="Gene3D" id="3.40.1130.10">
    <property type="entry name" value="Glycerol-3-phosphate (1)-acyltransferase"/>
    <property type="match status" value="1"/>
</dbReference>
<accession>A0A438GC51</accession>
<evidence type="ECO:0000313" key="2">
    <source>
        <dbReference type="EMBL" id="RVW69750.1"/>
    </source>
</evidence>
<evidence type="ECO:0000259" key="1">
    <source>
        <dbReference type="Pfam" id="PF01553"/>
    </source>
</evidence>
<dbReference type="PANTHER" id="PTHR35695:SF1">
    <property type="entry name" value="GLYCEROL-3-PHOSPHATE ACYLTRANSFERASE, CHLOROPLASTIC"/>
    <property type="match status" value="1"/>
</dbReference>
<dbReference type="EMBL" id="QGNW01000484">
    <property type="protein sequence ID" value="RVW69750.1"/>
    <property type="molecule type" value="Genomic_DNA"/>
</dbReference>
<dbReference type="AlphaFoldDB" id="A0A438GC51"/>
<evidence type="ECO:0000313" key="3">
    <source>
        <dbReference type="Proteomes" id="UP000288805"/>
    </source>
</evidence>
<protein>
    <submittedName>
        <fullName evidence="2">Glycerol-3-phosphate acyltransferase, chloroplastic</fullName>
    </submittedName>
</protein>